<feature type="transmembrane region" description="Helical" evidence="1">
    <location>
        <begin position="101"/>
        <end position="120"/>
    </location>
</feature>
<comment type="caution">
    <text evidence="5">The sequence shown here is derived from an EMBL/GenBank/DDBJ whole genome shotgun (WGS) entry which is preliminary data.</text>
</comment>
<protein>
    <recommendedName>
        <fullName evidence="7">Macro domain-containing protein</fullName>
    </recommendedName>
</protein>
<feature type="domain" description="Macro" evidence="3">
    <location>
        <begin position="198"/>
        <end position="385"/>
    </location>
</feature>
<dbReference type="InterPro" id="IPR003323">
    <property type="entry name" value="OTU_dom"/>
</dbReference>
<gene>
    <name evidence="5" type="ORF">OVN521_LOCUS8608</name>
    <name evidence="4" type="ORF">UXM345_LOCUS4757</name>
</gene>
<dbReference type="InterPro" id="IPR043472">
    <property type="entry name" value="Macro_dom-like"/>
</dbReference>
<dbReference type="AlphaFoldDB" id="A0A819GR52"/>
<dbReference type="Proteomes" id="UP000663866">
    <property type="component" value="Unassembled WGS sequence"/>
</dbReference>
<evidence type="ECO:0000259" key="3">
    <source>
        <dbReference type="PROSITE" id="PS51154"/>
    </source>
</evidence>
<evidence type="ECO:0000313" key="6">
    <source>
        <dbReference type="Proteomes" id="UP000663866"/>
    </source>
</evidence>
<dbReference type="Gene3D" id="3.40.220.10">
    <property type="entry name" value="Leucine Aminopeptidase, subunit E, domain 1"/>
    <property type="match status" value="1"/>
</dbReference>
<keyword evidence="1" id="KW-0472">Membrane</keyword>
<proteinExistence type="predicted"/>
<dbReference type="SMART" id="SM00506">
    <property type="entry name" value="A1pp"/>
    <property type="match status" value="1"/>
</dbReference>
<dbReference type="InterPro" id="IPR002589">
    <property type="entry name" value="Macro_dom"/>
</dbReference>
<dbReference type="PANTHER" id="PTHR11106:SF27">
    <property type="entry name" value="MACRO DOMAIN-CONTAINING PROTEIN"/>
    <property type="match status" value="1"/>
</dbReference>
<accession>A0A819GR52</accession>
<name>A0A819GR52_9BILA</name>
<sequence length="680" mass="76711">MNCLLLFHFILINISITLLIVGFSTTRWLVHVDEKATGTISEYSKGILMVCQHLYQQHNIDQYLTMNQIISSNNFYKCYYRLHKWYNPSINGPEVLDYHKLLIGTSFSCIVIAIISLLITQFVNTERSYYKIQFSKCIVDCLLAANILTCILALTTLTLFFGFERLQNIIDYGYSFWSFAAGTCSTMSGITIEKVNETTTIFKITNGSLNVTVKQGDLGAELCDAIVNPTNENMNPNGGLDSKIHTVMGKFFTDQVTAVSEEMEGNACPVGQSRIFVGRTRTNPKVARFVINTVGPAYTPASTEKAAFYLQSCYSTSFALANAYGLTSIAYPAISCGAFHYPPAEAAQVGIESIRQYAVNVKDVRFILFERNFYEIFVNEWTAYAQKVNETSAVPAHGRDRLRLVPKTSLESLNSVRCSLCNGKKPLATGKILCVDCSQLVRSDLFDNFLQRLRNASEGSFQEIQRVCGVLQPILNYYPIAYTPARKYDHSIHKRDVIAEHYVQSHCDYQFRTTMPMAVVGDGNCFYNTFVKLGGAGTTIETSAMTPVELRARNVVELVLRMKEYKTKYQSLEPIFDDFEKYVQYEMVLDTNYAAIWDLLSISTVLNINVISVYPKVNGTDDIYYQLLNNKTFKPLTSSGTIGEDRVVKLLFSHCNKPVNFGVKKENWTPNHFVPLLSLR</sequence>
<feature type="transmembrane region" description="Helical" evidence="1">
    <location>
        <begin position="141"/>
        <end position="163"/>
    </location>
</feature>
<keyword evidence="6" id="KW-1185">Reference proteome</keyword>
<feature type="transmembrane region" description="Helical" evidence="1">
    <location>
        <begin position="5"/>
        <end position="25"/>
    </location>
</feature>
<dbReference type="Pfam" id="PF01661">
    <property type="entry name" value="Macro"/>
    <property type="match status" value="1"/>
</dbReference>
<reference evidence="5" key="1">
    <citation type="submission" date="2021-02" db="EMBL/GenBank/DDBJ databases">
        <authorList>
            <person name="Nowell W R."/>
        </authorList>
    </citation>
    <scope>NUCLEOTIDE SEQUENCE</scope>
</reference>
<dbReference type="PROSITE" id="PS51154">
    <property type="entry name" value="MACRO"/>
    <property type="match status" value="1"/>
</dbReference>
<dbReference type="PANTHER" id="PTHR11106">
    <property type="entry name" value="GANGLIOSIDE INDUCED DIFFERENTIATION ASSOCIATED PROTEIN 2-RELATED"/>
    <property type="match status" value="1"/>
</dbReference>
<dbReference type="SUPFAM" id="SSF52949">
    <property type="entry name" value="Macro domain-like"/>
    <property type="match status" value="1"/>
</dbReference>
<keyword evidence="1" id="KW-0812">Transmembrane</keyword>
<keyword evidence="1" id="KW-1133">Transmembrane helix</keyword>
<evidence type="ECO:0000259" key="2">
    <source>
        <dbReference type="PROSITE" id="PS50802"/>
    </source>
</evidence>
<dbReference type="EMBL" id="CAJOBF010000335">
    <property type="protein sequence ID" value="CAF3800112.1"/>
    <property type="molecule type" value="Genomic_DNA"/>
</dbReference>
<dbReference type="Proteomes" id="UP000663842">
    <property type="component" value="Unassembled WGS sequence"/>
</dbReference>
<feature type="domain" description="OTU" evidence="2">
    <location>
        <begin position="514"/>
        <end position="679"/>
    </location>
</feature>
<evidence type="ECO:0000313" key="5">
    <source>
        <dbReference type="EMBL" id="CAF3883778.1"/>
    </source>
</evidence>
<organism evidence="5 6">
    <name type="scientific">Rotaria magnacalcarata</name>
    <dbReference type="NCBI Taxonomy" id="392030"/>
    <lineage>
        <taxon>Eukaryota</taxon>
        <taxon>Metazoa</taxon>
        <taxon>Spiralia</taxon>
        <taxon>Gnathifera</taxon>
        <taxon>Rotifera</taxon>
        <taxon>Eurotatoria</taxon>
        <taxon>Bdelloidea</taxon>
        <taxon>Philodinida</taxon>
        <taxon>Philodinidae</taxon>
        <taxon>Rotaria</taxon>
    </lineage>
</organism>
<dbReference type="EMBL" id="CAJOBG010001006">
    <property type="protein sequence ID" value="CAF3883778.1"/>
    <property type="molecule type" value="Genomic_DNA"/>
</dbReference>
<evidence type="ECO:0008006" key="7">
    <source>
        <dbReference type="Google" id="ProtNLM"/>
    </source>
</evidence>
<evidence type="ECO:0000313" key="4">
    <source>
        <dbReference type="EMBL" id="CAF3800112.1"/>
    </source>
</evidence>
<evidence type="ECO:0000256" key="1">
    <source>
        <dbReference type="SAM" id="Phobius"/>
    </source>
</evidence>
<dbReference type="PROSITE" id="PS50802">
    <property type="entry name" value="OTU"/>
    <property type="match status" value="1"/>
</dbReference>